<accession>A0A6J4M127</accession>
<feature type="region of interest" description="Disordered" evidence="1">
    <location>
        <begin position="35"/>
        <end position="123"/>
    </location>
</feature>
<reference evidence="2" key="1">
    <citation type="submission" date="2020-02" db="EMBL/GenBank/DDBJ databases">
        <authorList>
            <person name="Meier V. D."/>
        </authorList>
    </citation>
    <scope>NUCLEOTIDE SEQUENCE</scope>
    <source>
        <strain evidence="2">AVDCRST_MAG07</strain>
    </source>
</reference>
<name>A0A6J4M127_9ACTN</name>
<evidence type="ECO:0000313" key="2">
    <source>
        <dbReference type="EMBL" id="CAA9343386.1"/>
    </source>
</evidence>
<proteinExistence type="predicted"/>
<organism evidence="2">
    <name type="scientific">uncultured Frankineae bacterium</name>
    <dbReference type="NCBI Taxonomy" id="437475"/>
    <lineage>
        <taxon>Bacteria</taxon>
        <taxon>Bacillati</taxon>
        <taxon>Actinomycetota</taxon>
        <taxon>Actinomycetes</taxon>
        <taxon>Frankiales</taxon>
        <taxon>environmental samples</taxon>
    </lineage>
</organism>
<gene>
    <name evidence="2" type="ORF">AVDCRST_MAG07-2780</name>
</gene>
<sequence>EAGQDLCGLRTDDHLAPEVGARLGRGPLVLAGLPAQGAAAHRRGPRAERARPAGAAGRRRDDLPLGSGPGGRGRRLAPAHGAGPRCRPQAGRARARRDHPGRARRRPVDGEGADPGAPHPLGM</sequence>
<feature type="non-terminal residue" evidence="2">
    <location>
        <position position="123"/>
    </location>
</feature>
<evidence type="ECO:0000256" key="1">
    <source>
        <dbReference type="SAM" id="MobiDB-lite"/>
    </source>
</evidence>
<dbReference type="AlphaFoldDB" id="A0A6J4M127"/>
<dbReference type="EMBL" id="CADCUB010000120">
    <property type="protein sequence ID" value="CAA9343386.1"/>
    <property type="molecule type" value="Genomic_DNA"/>
</dbReference>
<feature type="non-terminal residue" evidence="2">
    <location>
        <position position="1"/>
    </location>
</feature>
<feature type="compositionally biased region" description="Basic and acidic residues" evidence="1">
    <location>
        <begin position="98"/>
        <end position="109"/>
    </location>
</feature>
<protein>
    <submittedName>
        <fullName evidence="2">Uncharacterized protein RSP_6119</fullName>
    </submittedName>
</protein>